<evidence type="ECO:0000313" key="1">
    <source>
        <dbReference type="EMBL" id="MDT0555141.1"/>
    </source>
</evidence>
<dbReference type="RefSeq" id="WP_311332089.1">
    <property type="nucleotide sequence ID" value="NZ_JAVRHZ010000001.1"/>
</dbReference>
<name>A0ABU2YAC4_9FLAO</name>
<proteinExistence type="predicted"/>
<organism evidence="1 2">
    <name type="scientific">Patiriisocius hiemis</name>
    <dbReference type="NCBI Taxonomy" id="3075604"/>
    <lineage>
        <taxon>Bacteria</taxon>
        <taxon>Pseudomonadati</taxon>
        <taxon>Bacteroidota</taxon>
        <taxon>Flavobacteriia</taxon>
        <taxon>Flavobacteriales</taxon>
        <taxon>Flavobacteriaceae</taxon>
        <taxon>Patiriisocius</taxon>
    </lineage>
</organism>
<dbReference type="EMBL" id="JAVRHZ010000001">
    <property type="protein sequence ID" value="MDT0555141.1"/>
    <property type="molecule type" value="Genomic_DNA"/>
</dbReference>
<gene>
    <name evidence="1" type="ORF">RM538_03935</name>
</gene>
<comment type="caution">
    <text evidence="1">The sequence shown here is derived from an EMBL/GenBank/DDBJ whole genome shotgun (WGS) entry which is preliminary data.</text>
</comment>
<dbReference type="Proteomes" id="UP001254488">
    <property type="component" value="Unassembled WGS sequence"/>
</dbReference>
<protein>
    <submittedName>
        <fullName evidence="1">Uncharacterized protein</fullName>
    </submittedName>
</protein>
<reference evidence="1 2" key="1">
    <citation type="submission" date="2023-09" db="EMBL/GenBank/DDBJ databases">
        <authorList>
            <person name="Rey-Velasco X."/>
        </authorList>
    </citation>
    <scope>NUCLEOTIDE SEQUENCE [LARGE SCALE GENOMIC DNA]</scope>
    <source>
        <strain evidence="1 2">W242</strain>
    </source>
</reference>
<keyword evidence="2" id="KW-1185">Reference proteome</keyword>
<evidence type="ECO:0000313" key="2">
    <source>
        <dbReference type="Proteomes" id="UP001254488"/>
    </source>
</evidence>
<accession>A0ABU2YAC4</accession>
<sequence>MKFSLFLIMILFIQSSFSQEKFEREYRLKLEEVPQSAREFVEQFNFNKKVKWYKEESDKGNSIEAKTKFKGDRYSIEFETNGVLQDLEITTHIDNLTSRAKSAVLKKFLEDFDKFRIVKIQHQYIGETSVLLEFFNNKSKRKEVTENYEIVVRGKKDKVYRKYEYLFSASGKFLSKKRIILRNTDNLEY</sequence>
<dbReference type="SUPFAM" id="SSF160574">
    <property type="entry name" value="BT0923-like"/>
    <property type="match status" value="1"/>
</dbReference>